<name>A0A2S2KT28_9ARCH</name>
<dbReference type="GO" id="GO:0030170">
    <property type="term" value="F:pyridoxal phosphate binding"/>
    <property type="evidence" value="ECO:0007669"/>
    <property type="project" value="InterPro"/>
</dbReference>
<dbReference type="SUPFAM" id="SSF53383">
    <property type="entry name" value="PLP-dependent transferases"/>
    <property type="match status" value="1"/>
</dbReference>
<dbReference type="UniPathway" id="UPA00148"/>
<keyword evidence="6" id="KW-0663">Pyridoxal phosphate</keyword>
<evidence type="ECO:0000259" key="10">
    <source>
        <dbReference type="Pfam" id="PF00155"/>
    </source>
</evidence>
<evidence type="ECO:0000256" key="8">
    <source>
        <dbReference type="ARBA" id="ARBA00029996"/>
    </source>
</evidence>
<dbReference type="PROSITE" id="PS00105">
    <property type="entry name" value="AA_TRANSFER_CLASS_1"/>
    <property type="match status" value="1"/>
</dbReference>
<evidence type="ECO:0000256" key="5">
    <source>
        <dbReference type="ARBA" id="ARBA00022573"/>
    </source>
</evidence>
<dbReference type="Gene3D" id="3.40.640.10">
    <property type="entry name" value="Type I PLP-dependent aspartate aminotransferase-like (Major domain)"/>
    <property type="match status" value="1"/>
</dbReference>
<comment type="pathway">
    <text evidence="3">Cofactor biosynthesis; adenosylcobalamin biosynthesis.</text>
</comment>
<evidence type="ECO:0000256" key="6">
    <source>
        <dbReference type="ARBA" id="ARBA00022898"/>
    </source>
</evidence>
<dbReference type="InterPro" id="IPR015422">
    <property type="entry name" value="PyrdxlP-dep_Trfase_small"/>
</dbReference>
<dbReference type="GeneID" id="76208407"/>
<dbReference type="RefSeq" id="WP_109877408.1">
    <property type="nucleotide sequence ID" value="NZ_AP026695.1"/>
</dbReference>
<comment type="catalytic activity">
    <reaction evidence="9">
        <text>O-phospho-L-threonine + H(+) = (R)-1-aminopropan-2-yl phosphate + CO2</text>
        <dbReference type="Rhea" id="RHEA:11492"/>
        <dbReference type="ChEBI" id="CHEBI:15378"/>
        <dbReference type="ChEBI" id="CHEBI:16526"/>
        <dbReference type="ChEBI" id="CHEBI:58563"/>
        <dbReference type="ChEBI" id="CHEBI:58675"/>
        <dbReference type="EC" id="4.1.1.81"/>
    </reaction>
</comment>
<dbReference type="OrthoDB" id="39225at2157"/>
<dbReference type="PANTHER" id="PTHR42885">
    <property type="entry name" value="HISTIDINOL-PHOSPHATE AMINOTRANSFERASE-RELATED"/>
    <property type="match status" value="1"/>
</dbReference>
<dbReference type="AlphaFoldDB" id="A0A2S2KT28"/>
<keyword evidence="5" id="KW-0169">Cobalamin biosynthesis</keyword>
<dbReference type="InterPro" id="IPR015424">
    <property type="entry name" value="PyrdxlP-dep_Trfase"/>
</dbReference>
<comment type="caution">
    <text evidence="11">The sequence shown here is derived from an EMBL/GenBank/DDBJ whole genome shotgun (WGS) entry which is preliminary data.</text>
</comment>
<evidence type="ECO:0000256" key="7">
    <source>
        <dbReference type="ARBA" id="ARBA00023239"/>
    </source>
</evidence>
<evidence type="ECO:0000256" key="9">
    <source>
        <dbReference type="ARBA" id="ARBA00048531"/>
    </source>
</evidence>
<dbReference type="CDD" id="cd00609">
    <property type="entry name" value="AAT_like"/>
    <property type="match status" value="1"/>
</dbReference>
<feature type="domain" description="Aminotransferase class I/classII large" evidence="10">
    <location>
        <begin position="29"/>
        <end position="354"/>
    </location>
</feature>
<evidence type="ECO:0000256" key="2">
    <source>
        <dbReference type="ARBA" id="ARBA00003444"/>
    </source>
</evidence>
<dbReference type="EC" id="4.1.1.81" evidence="4"/>
<dbReference type="Pfam" id="PF00155">
    <property type="entry name" value="Aminotran_1_2"/>
    <property type="match status" value="1"/>
</dbReference>
<gene>
    <name evidence="11" type="ORF">NZNM25_15800</name>
</gene>
<evidence type="ECO:0000256" key="3">
    <source>
        <dbReference type="ARBA" id="ARBA00004953"/>
    </source>
</evidence>
<comment type="function">
    <text evidence="2">Decarboxylates L-threonine-O-3-phosphate to yield (R)-1-amino-2-propanol O-2-phosphate, the precursor for the linkage between the nucleotide loop and the corrin ring in cobalamin.</text>
</comment>
<dbReference type="Gene3D" id="3.90.1150.10">
    <property type="entry name" value="Aspartate Aminotransferase, domain 1"/>
    <property type="match status" value="1"/>
</dbReference>
<reference evidence="11 12" key="1">
    <citation type="submission" date="2018-05" db="EMBL/GenBank/DDBJ databases">
        <title>genome sequencing of Nitrosopumilus sp. NM25.</title>
        <authorList>
            <person name="Mori K."/>
            <person name="Nakagawa T."/>
        </authorList>
    </citation>
    <scope>NUCLEOTIDE SEQUENCE [LARGE SCALE GENOMIC DNA]</scope>
    <source>
        <strain evidence="11 12">NM25</strain>
    </source>
</reference>
<sequence length="359" mass="40848">MKIRTKSSIIRHIPVIHGGRHSLKNSNPQILDFSSNINPLGIPPSVKNFLKKNLDTIQNYPDLDSSELILSIKKYTQLDKSNILVGNGAIELIYNFCFAFLSGKKVLIPVPTFQEYETAAKLNNSKISFFKTLDLSENINSFISKIPRNGCIFICNPNNPTGKLLPKKQMLKIIQKAQKNSSLVFVDECFIELVPESNESVISYIKKYDNLFVLRSLTKSFGFPGLRIGYAVASKQIVEILQKIKIPWSVNSLAQHAAKISLNNKSHITKSKLVIKKESNFLKNKINQFYGFECCDSSTNFILIKTIHDSTELQKKLLKHKILIRDCKNFRGLDNHYFRIAVKSHKDNIKLVKALENFT</sequence>
<dbReference type="InterPro" id="IPR015421">
    <property type="entry name" value="PyrdxlP-dep_Trfase_major"/>
</dbReference>
<dbReference type="InterPro" id="IPR004839">
    <property type="entry name" value="Aminotransferase_I/II_large"/>
</dbReference>
<dbReference type="Proteomes" id="UP000245829">
    <property type="component" value="Unassembled WGS sequence"/>
</dbReference>
<dbReference type="NCBIfam" id="TIGR01140">
    <property type="entry name" value="L_thr_O3P_dcar"/>
    <property type="match status" value="1"/>
</dbReference>
<proteinExistence type="predicted"/>
<accession>A0A2S2KT28</accession>
<evidence type="ECO:0000313" key="12">
    <source>
        <dbReference type="Proteomes" id="UP000245829"/>
    </source>
</evidence>
<dbReference type="GO" id="GO:0009236">
    <property type="term" value="P:cobalamin biosynthetic process"/>
    <property type="evidence" value="ECO:0007669"/>
    <property type="project" value="UniProtKB-UniPathway"/>
</dbReference>
<keyword evidence="7" id="KW-0456">Lyase</keyword>
<dbReference type="PANTHER" id="PTHR42885:SF1">
    <property type="entry name" value="THREONINE-PHOSPHATE DECARBOXYLASE"/>
    <property type="match status" value="1"/>
</dbReference>
<evidence type="ECO:0000256" key="1">
    <source>
        <dbReference type="ARBA" id="ARBA00001933"/>
    </source>
</evidence>
<dbReference type="InterPro" id="IPR004838">
    <property type="entry name" value="NHTrfase_class1_PyrdxlP-BS"/>
</dbReference>
<evidence type="ECO:0000313" key="11">
    <source>
        <dbReference type="EMBL" id="GBH34789.1"/>
    </source>
</evidence>
<evidence type="ECO:0000256" key="4">
    <source>
        <dbReference type="ARBA" id="ARBA00012285"/>
    </source>
</evidence>
<dbReference type="EMBL" id="BGKI01000009">
    <property type="protein sequence ID" value="GBH34789.1"/>
    <property type="molecule type" value="Genomic_DNA"/>
</dbReference>
<protein>
    <recommendedName>
        <fullName evidence="4">threonine-phosphate decarboxylase</fullName>
        <ecNumber evidence="4">4.1.1.81</ecNumber>
    </recommendedName>
    <alternativeName>
        <fullName evidence="8">L-threonine-O-3-phosphate decarboxylase</fullName>
    </alternativeName>
</protein>
<dbReference type="GO" id="GO:0048472">
    <property type="term" value="F:threonine-phosphate decarboxylase activity"/>
    <property type="evidence" value="ECO:0007669"/>
    <property type="project" value="UniProtKB-EC"/>
</dbReference>
<comment type="cofactor">
    <cofactor evidence="1">
        <name>pyridoxal 5'-phosphate</name>
        <dbReference type="ChEBI" id="CHEBI:597326"/>
    </cofactor>
</comment>
<organism evidence="11 12">
    <name type="scientific">Nitrosopumilus zosterae</name>
    <dbReference type="NCBI Taxonomy" id="718286"/>
    <lineage>
        <taxon>Archaea</taxon>
        <taxon>Nitrososphaerota</taxon>
        <taxon>Nitrososphaeria</taxon>
        <taxon>Nitrosopumilales</taxon>
        <taxon>Nitrosopumilaceae</taxon>
        <taxon>Nitrosopumilus</taxon>
    </lineage>
</organism>
<keyword evidence="12" id="KW-1185">Reference proteome</keyword>
<dbReference type="InterPro" id="IPR005860">
    <property type="entry name" value="CobD"/>
</dbReference>